<dbReference type="AlphaFoldDB" id="D4DTE7"/>
<protein>
    <submittedName>
        <fullName evidence="2">Uncharacterized protein</fullName>
    </submittedName>
</protein>
<keyword evidence="1" id="KW-0472">Membrane</keyword>
<keyword evidence="1" id="KW-0812">Transmembrane</keyword>
<sequence>MFAGWLGYEVIIGLIMVFLSEADYRRWDLLMQIILYTFPL</sequence>
<feature type="transmembrane region" description="Helical" evidence="1">
    <location>
        <begin position="6"/>
        <end position="24"/>
    </location>
</feature>
<evidence type="ECO:0000313" key="3">
    <source>
        <dbReference type="Proteomes" id="UP000005536"/>
    </source>
</evidence>
<evidence type="ECO:0000313" key="2">
    <source>
        <dbReference type="EMBL" id="EFE48881.1"/>
    </source>
</evidence>
<proteinExistence type="predicted"/>
<dbReference type="Proteomes" id="UP000005536">
    <property type="component" value="Unassembled WGS sequence"/>
</dbReference>
<dbReference type="EMBL" id="ADBF01000232">
    <property type="protein sequence ID" value="EFE48881.1"/>
    <property type="molecule type" value="Genomic_DNA"/>
</dbReference>
<comment type="caution">
    <text evidence="2">The sequence shown here is derived from an EMBL/GenBank/DDBJ whole genome shotgun (WGS) entry which is preliminary data.</text>
</comment>
<name>D4DTE7_NEIEG</name>
<keyword evidence="1" id="KW-1133">Transmembrane helix</keyword>
<organism evidence="2 3">
    <name type="scientific">Neisseria elongata subsp. glycolytica ATCC 29315</name>
    <dbReference type="NCBI Taxonomy" id="546263"/>
    <lineage>
        <taxon>Bacteria</taxon>
        <taxon>Pseudomonadati</taxon>
        <taxon>Pseudomonadota</taxon>
        <taxon>Betaproteobacteria</taxon>
        <taxon>Neisseriales</taxon>
        <taxon>Neisseriaceae</taxon>
        <taxon>Neisseria</taxon>
    </lineage>
</organism>
<evidence type="ECO:0000256" key="1">
    <source>
        <dbReference type="SAM" id="Phobius"/>
    </source>
</evidence>
<gene>
    <name evidence="2" type="ORF">NEIELOOT_02352</name>
</gene>
<accession>D4DTE7</accession>
<reference evidence="2 3" key="1">
    <citation type="submission" date="2010-02" db="EMBL/GenBank/DDBJ databases">
        <authorList>
            <person name="Weinstock G."/>
            <person name="Sodergren E."/>
            <person name="Clifton S."/>
            <person name="Fulton L."/>
            <person name="Fulton B."/>
            <person name="Courtney L."/>
            <person name="Fronick C."/>
            <person name="Harrison M."/>
            <person name="Strong C."/>
            <person name="Farmer C."/>
            <person name="Delahaunty K."/>
            <person name="Markovic C."/>
            <person name="Hall O."/>
            <person name="Minx P."/>
            <person name="Tomlinson C."/>
            <person name="Mitreva M."/>
            <person name="Nelson J."/>
            <person name="Hou S."/>
            <person name="Wollam A."/>
            <person name="Pepin K.H."/>
            <person name="Johnson M."/>
            <person name="Bhonagiri V."/>
            <person name="Zhang X."/>
            <person name="Suruliraj S."/>
            <person name="Warren W."/>
            <person name="Chinwalla A."/>
            <person name="Mardis E.R."/>
            <person name="Wilson R.K."/>
        </authorList>
    </citation>
    <scope>NUCLEOTIDE SEQUENCE [LARGE SCALE GENOMIC DNA]</scope>
    <source>
        <strain evidence="2 3">ATCC 29315</strain>
    </source>
</reference>